<evidence type="ECO:0000256" key="9">
    <source>
        <dbReference type="PROSITE-ProRule" id="PRU10141"/>
    </source>
</evidence>
<dbReference type="InterPro" id="IPR011009">
    <property type="entry name" value="Kinase-like_dom_sf"/>
</dbReference>
<evidence type="ECO:0000256" key="2">
    <source>
        <dbReference type="ARBA" id="ARBA00012409"/>
    </source>
</evidence>
<dbReference type="SMART" id="SM00220">
    <property type="entry name" value="S_TKc"/>
    <property type="match status" value="1"/>
</dbReference>
<accession>A0A8T0UFB6</accession>
<dbReference type="FunFam" id="3.30.200.20:FF:000691">
    <property type="entry name" value="Cyclin-dependent kinase G-1"/>
    <property type="match status" value="1"/>
</dbReference>
<protein>
    <recommendedName>
        <fullName evidence="2">[RNA-polymerase]-subunit kinase</fullName>
        <ecNumber evidence="2">2.7.11.23</ecNumber>
    </recommendedName>
</protein>
<dbReference type="PROSITE" id="PS00108">
    <property type="entry name" value="PROTEIN_KINASE_ST"/>
    <property type="match status" value="1"/>
</dbReference>
<dbReference type="PANTHER" id="PTHR24056:SF395">
    <property type="entry name" value="PROTEIN KINASE DOMAIN-CONTAINING PROTEIN"/>
    <property type="match status" value="1"/>
</dbReference>
<dbReference type="GO" id="GO:0008353">
    <property type="term" value="F:RNA polymerase II CTD heptapeptide repeat kinase activity"/>
    <property type="evidence" value="ECO:0007669"/>
    <property type="project" value="UniProtKB-EC"/>
</dbReference>
<dbReference type="Pfam" id="PF00069">
    <property type="entry name" value="Pkinase"/>
    <property type="match status" value="1"/>
</dbReference>
<dbReference type="Proteomes" id="UP000823388">
    <property type="component" value="Chromosome 3N"/>
</dbReference>
<evidence type="ECO:0000256" key="3">
    <source>
        <dbReference type="ARBA" id="ARBA00022553"/>
    </source>
</evidence>
<evidence type="ECO:0000256" key="4">
    <source>
        <dbReference type="ARBA" id="ARBA00022679"/>
    </source>
</evidence>
<keyword evidence="13" id="KW-1185">Reference proteome</keyword>
<comment type="catalytic activity">
    <reaction evidence="8">
        <text>[DNA-directed RNA polymerase] + ATP = phospho-[DNA-directed RNA polymerase] + ADP + H(+)</text>
        <dbReference type="Rhea" id="RHEA:10216"/>
        <dbReference type="Rhea" id="RHEA-COMP:11321"/>
        <dbReference type="Rhea" id="RHEA-COMP:11322"/>
        <dbReference type="ChEBI" id="CHEBI:15378"/>
        <dbReference type="ChEBI" id="CHEBI:30616"/>
        <dbReference type="ChEBI" id="CHEBI:43176"/>
        <dbReference type="ChEBI" id="CHEBI:68546"/>
        <dbReference type="ChEBI" id="CHEBI:456216"/>
        <dbReference type="EC" id="2.7.11.23"/>
    </reaction>
</comment>
<evidence type="ECO:0000256" key="5">
    <source>
        <dbReference type="ARBA" id="ARBA00022741"/>
    </source>
</evidence>
<evidence type="ECO:0000256" key="6">
    <source>
        <dbReference type="ARBA" id="ARBA00022777"/>
    </source>
</evidence>
<dbReference type="OrthoDB" id="592835at2759"/>
<dbReference type="EC" id="2.7.11.23" evidence="2"/>
<name>A0A8T0UFB6_PANVG</name>
<feature type="binding site" evidence="9">
    <location>
        <position position="66"/>
    </location>
    <ligand>
        <name>ATP</name>
        <dbReference type="ChEBI" id="CHEBI:30616"/>
    </ligand>
</feature>
<dbReference type="GO" id="GO:0005634">
    <property type="term" value="C:nucleus"/>
    <property type="evidence" value="ECO:0007669"/>
    <property type="project" value="TreeGrafter"/>
</dbReference>
<evidence type="ECO:0000313" key="13">
    <source>
        <dbReference type="Proteomes" id="UP000823388"/>
    </source>
</evidence>
<dbReference type="GO" id="GO:0007346">
    <property type="term" value="P:regulation of mitotic cell cycle"/>
    <property type="evidence" value="ECO:0007669"/>
    <property type="project" value="TreeGrafter"/>
</dbReference>
<organism evidence="12 13">
    <name type="scientific">Panicum virgatum</name>
    <name type="common">Blackwell switchgrass</name>
    <dbReference type="NCBI Taxonomy" id="38727"/>
    <lineage>
        <taxon>Eukaryota</taxon>
        <taxon>Viridiplantae</taxon>
        <taxon>Streptophyta</taxon>
        <taxon>Embryophyta</taxon>
        <taxon>Tracheophyta</taxon>
        <taxon>Spermatophyta</taxon>
        <taxon>Magnoliopsida</taxon>
        <taxon>Liliopsida</taxon>
        <taxon>Poales</taxon>
        <taxon>Poaceae</taxon>
        <taxon>PACMAD clade</taxon>
        <taxon>Panicoideae</taxon>
        <taxon>Panicodae</taxon>
        <taxon>Paniceae</taxon>
        <taxon>Panicinae</taxon>
        <taxon>Panicum</taxon>
        <taxon>Panicum sect. Hiantes</taxon>
    </lineage>
</organism>
<keyword evidence="5 9" id="KW-0547">Nucleotide-binding</keyword>
<dbReference type="InterPro" id="IPR000719">
    <property type="entry name" value="Prot_kinase_dom"/>
</dbReference>
<dbReference type="FunFam" id="1.10.510.10:FF:000790">
    <property type="entry name" value="Cyclin-dependent kinase G-1"/>
    <property type="match status" value="1"/>
</dbReference>
<sequence>MTACVETAAAPHRLGAAAAPRTRKRTRGVAMGSTDDYEEICRLGEGAFGAVVKARHRATGRAVAMKYLVEPGGGHAALLREARFLEACAANPFVVGSRGLASDPATAELCLVMDCGGASLRDALLRHNSLHGGPGPGPTPLPEATVRATMRQLLTGAKGMHDAHIIHRDIKPENILVGDDRVVRFCDLGLAVGMAERPPYEPAGTLWYMAPEVLLRKPDYDALVDTWSLGCVMAELIGGSVLFQELDSEDQLCAIFGLLGMPNDATWPWFSSTAFGAEIPETERQLRKCSLLRCKFPESKLSQEGFDVLSGLLTCNPDKRLTAAAALKRPWFLQDGRAAAAAGQET</sequence>
<keyword evidence="7 9" id="KW-0067">ATP-binding</keyword>
<evidence type="ECO:0000259" key="11">
    <source>
        <dbReference type="PROSITE" id="PS50011"/>
    </source>
</evidence>
<dbReference type="EMBL" id="CM029042">
    <property type="protein sequence ID" value="KAG2619756.1"/>
    <property type="molecule type" value="Genomic_DNA"/>
</dbReference>
<dbReference type="InterPro" id="IPR008271">
    <property type="entry name" value="Ser/Thr_kinase_AS"/>
</dbReference>
<dbReference type="SUPFAM" id="SSF56112">
    <property type="entry name" value="Protein kinase-like (PK-like)"/>
    <property type="match status" value="1"/>
</dbReference>
<dbReference type="InterPro" id="IPR050108">
    <property type="entry name" value="CDK"/>
</dbReference>
<keyword evidence="10" id="KW-0723">Serine/threonine-protein kinase</keyword>
<dbReference type="InterPro" id="IPR017441">
    <property type="entry name" value="Protein_kinase_ATP_BS"/>
</dbReference>
<proteinExistence type="inferred from homology"/>
<gene>
    <name evidence="12" type="ORF">PVAP13_3NG135000</name>
</gene>
<keyword evidence="3" id="KW-0597">Phosphoprotein</keyword>
<dbReference type="PANTHER" id="PTHR24056">
    <property type="entry name" value="CELL DIVISION PROTEIN KINASE"/>
    <property type="match status" value="1"/>
</dbReference>
<dbReference type="AlphaFoldDB" id="A0A8T0UFB6"/>
<dbReference type="PROSITE" id="PS00107">
    <property type="entry name" value="PROTEIN_KINASE_ATP"/>
    <property type="match status" value="1"/>
</dbReference>
<evidence type="ECO:0000256" key="10">
    <source>
        <dbReference type="RuleBase" id="RU000304"/>
    </source>
</evidence>
<evidence type="ECO:0000256" key="1">
    <source>
        <dbReference type="ARBA" id="ARBA00006485"/>
    </source>
</evidence>
<evidence type="ECO:0000256" key="7">
    <source>
        <dbReference type="ARBA" id="ARBA00022840"/>
    </source>
</evidence>
<evidence type="ECO:0000313" key="12">
    <source>
        <dbReference type="EMBL" id="KAG2619756.1"/>
    </source>
</evidence>
<keyword evidence="4" id="KW-0808">Transferase</keyword>
<comment type="caution">
    <text evidence="12">The sequence shown here is derived from an EMBL/GenBank/DDBJ whole genome shotgun (WGS) entry which is preliminary data.</text>
</comment>
<comment type="similarity">
    <text evidence="1">Belongs to the protein kinase superfamily. CMGC Ser/Thr protein kinase family. CDC2/CDKX subfamily.</text>
</comment>
<dbReference type="PROSITE" id="PS50011">
    <property type="entry name" value="PROTEIN_KINASE_DOM"/>
    <property type="match status" value="1"/>
</dbReference>
<evidence type="ECO:0000256" key="8">
    <source>
        <dbReference type="ARBA" id="ARBA00049280"/>
    </source>
</evidence>
<feature type="domain" description="Protein kinase" evidence="11">
    <location>
        <begin position="37"/>
        <end position="332"/>
    </location>
</feature>
<dbReference type="Gene3D" id="3.30.200.20">
    <property type="entry name" value="Phosphorylase Kinase, domain 1"/>
    <property type="match status" value="1"/>
</dbReference>
<dbReference type="Gene3D" id="1.10.510.10">
    <property type="entry name" value="Transferase(Phosphotransferase) domain 1"/>
    <property type="match status" value="1"/>
</dbReference>
<dbReference type="GO" id="GO:0005524">
    <property type="term" value="F:ATP binding"/>
    <property type="evidence" value="ECO:0007669"/>
    <property type="project" value="UniProtKB-UniRule"/>
</dbReference>
<reference evidence="12 13" key="1">
    <citation type="submission" date="2020-05" db="EMBL/GenBank/DDBJ databases">
        <title>WGS assembly of Panicum virgatum.</title>
        <authorList>
            <person name="Lovell J.T."/>
            <person name="Jenkins J."/>
            <person name="Shu S."/>
            <person name="Juenger T.E."/>
            <person name="Schmutz J."/>
        </authorList>
    </citation>
    <scope>NUCLEOTIDE SEQUENCE [LARGE SCALE GENOMIC DNA]</scope>
    <source>
        <strain evidence="13">cv. AP13</strain>
    </source>
</reference>
<keyword evidence="6" id="KW-0418">Kinase</keyword>